<evidence type="ECO:0000256" key="3">
    <source>
        <dbReference type="ARBA" id="ARBA00023157"/>
    </source>
</evidence>
<dbReference type="PANTHER" id="PTHR46811">
    <property type="entry name" value="COILED-COIL-HELIX-COILED-COIL-HELIX DOMAIN-CONTAINING PROTEIN 7"/>
    <property type="match status" value="1"/>
</dbReference>
<dbReference type="InterPro" id="IPR009069">
    <property type="entry name" value="Cys_alpha_HP_mot_SF"/>
</dbReference>
<comment type="caution">
    <text evidence="7">The sequence shown here is derived from an EMBL/GenBank/DDBJ whole genome shotgun (WGS) entry which is preliminary data.</text>
</comment>
<organism evidence="7 8">
    <name type="scientific">Bos mutus</name>
    <name type="common">wild yak</name>
    <dbReference type="NCBI Taxonomy" id="72004"/>
    <lineage>
        <taxon>Eukaryota</taxon>
        <taxon>Metazoa</taxon>
        <taxon>Chordata</taxon>
        <taxon>Craniata</taxon>
        <taxon>Vertebrata</taxon>
        <taxon>Euteleostomi</taxon>
        <taxon>Mammalia</taxon>
        <taxon>Eutheria</taxon>
        <taxon>Laurasiatheria</taxon>
        <taxon>Artiodactyla</taxon>
        <taxon>Ruminantia</taxon>
        <taxon>Pecora</taxon>
        <taxon>Bovidae</taxon>
        <taxon>Bovinae</taxon>
        <taxon>Bos</taxon>
    </lineage>
</organism>
<evidence type="ECO:0000313" key="7">
    <source>
        <dbReference type="EMBL" id="MXQ93313.1"/>
    </source>
</evidence>
<dbReference type="EMBL" id="VBQZ03000092">
    <property type="protein sequence ID" value="MXQ93313.1"/>
    <property type="molecule type" value="Genomic_DNA"/>
</dbReference>
<keyword evidence="3" id="KW-1015">Disulfide bond</keyword>
<name>A0A6B0S1S1_9CETA</name>
<accession>A0A6B0S1S1</accession>
<dbReference type="Proteomes" id="UP000322234">
    <property type="component" value="Unassembled WGS sequence"/>
</dbReference>
<reference evidence="7" key="1">
    <citation type="submission" date="2019-10" db="EMBL/GenBank/DDBJ databases">
        <title>The sequence and de novo assembly of the wild yak genome.</title>
        <authorList>
            <person name="Liu Y."/>
        </authorList>
    </citation>
    <scope>NUCLEOTIDE SEQUENCE [LARGE SCALE GENOMIC DNA]</scope>
    <source>
        <strain evidence="7">WY2019</strain>
    </source>
</reference>
<dbReference type="PANTHER" id="PTHR46811:SF1">
    <property type="entry name" value="COILED-COIL-HELIX-COILED-COIL-HELIX DOMAIN-CONTAINING PROTEIN 7"/>
    <property type="match status" value="1"/>
</dbReference>
<dbReference type="PROSITE" id="PS51808">
    <property type="entry name" value="CHCH"/>
    <property type="match status" value="1"/>
</dbReference>
<feature type="transmembrane region" description="Helical" evidence="6">
    <location>
        <begin position="78"/>
        <end position="101"/>
    </location>
</feature>
<dbReference type="SUPFAM" id="SSF47072">
    <property type="entry name" value="Cysteine alpha-hairpin motif"/>
    <property type="match status" value="1"/>
</dbReference>
<comment type="subcellular location">
    <subcellularLocation>
        <location evidence="1">Mitochondrion intermembrane space</location>
    </subcellularLocation>
</comment>
<keyword evidence="2" id="KW-0496">Mitochondrion</keyword>
<dbReference type="AlphaFoldDB" id="A0A6B0S1S1"/>
<keyword evidence="6" id="KW-1133">Transmembrane helix</keyword>
<dbReference type="GO" id="GO:0005758">
    <property type="term" value="C:mitochondrial intermembrane space"/>
    <property type="evidence" value="ECO:0007669"/>
    <property type="project" value="UniProtKB-SubCell"/>
</dbReference>
<comment type="similarity">
    <text evidence="4">Belongs to the CHCHD7 family.</text>
</comment>
<gene>
    <name evidence="7" type="ORF">E5288_WYG008023</name>
</gene>
<keyword evidence="6" id="KW-0812">Transmembrane</keyword>
<evidence type="ECO:0000313" key="8">
    <source>
        <dbReference type="Proteomes" id="UP000322234"/>
    </source>
</evidence>
<evidence type="ECO:0000256" key="5">
    <source>
        <dbReference type="ARBA" id="ARBA00039509"/>
    </source>
</evidence>
<sequence length="319" mass="36165">MAAYRLLPPTQLSLAGSLAYGGPSINLRTEQETIVLYKDVDVEMAEAWSPGGIMPFRKALMSQPLNMINCPSLKRNCFLFLFLHWLMGIVKSVIYCMTVALRMLKLYEAEKENYKISLTAVRVVHGINFFNEFLESCNCFQNQKPHYTDVTATMEVFTERCSLWSVIALPTPCPRPQFPAFSSPPAFLGAVESESKTYVEGSNASRDALRIPDGCSCVITCGFVQSREKTLRMPMVTRRLRDPDVNPCLSESDASTRCMAENNYDKESCSSHFLKYKNCRKFWIVAVNQLGNAWFEMPEEHDIDVMTMLFAVKSKEEEG</sequence>
<proteinExistence type="inferred from homology"/>
<keyword evidence="8" id="KW-1185">Reference proteome</keyword>
<dbReference type="InterPro" id="IPR051040">
    <property type="entry name" value="COX23"/>
</dbReference>
<evidence type="ECO:0000256" key="2">
    <source>
        <dbReference type="ARBA" id="ARBA00023128"/>
    </source>
</evidence>
<keyword evidence="6" id="KW-0472">Membrane</keyword>
<evidence type="ECO:0000256" key="4">
    <source>
        <dbReference type="ARBA" id="ARBA00038205"/>
    </source>
</evidence>
<dbReference type="GO" id="GO:0033108">
    <property type="term" value="P:mitochondrial respiratory chain complex assembly"/>
    <property type="evidence" value="ECO:0007669"/>
    <property type="project" value="TreeGrafter"/>
</dbReference>
<evidence type="ECO:0000256" key="6">
    <source>
        <dbReference type="SAM" id="Phobius"/>
    </source>
</evidence>
<evidence type="ECO:0000256" key="1">
    <source>
        <dbReference type="ARBA" id="ARBA00004569"/>
    </source>
</evidence>
<protein>
    <recommendedName>
        <fullName evidence="5">Coiled-coil-helix-coiled-coil-helix domain-containing protein 7</fullName>
    </recommendedName>
</protein>